<comment type="caution">
    <text evidence="3">The sequence shown here is derived from an EMBL/GenBank/DDBJ whole genome shotgun (WGS) entry which is preliminary data.</text>
</comment>
<dbReference type="InterPro" id="IPR058210">
    <property type="entry name" value="SACS/Nov_dom"/>
</dbReference>
<feature type="domain" description="Sacsin/Nov" evidence="2">
    <location>
        <begin position="1"/>
        <end position="146"/>
    </location>
</feature>
<proteinExistence type="predicted"/>
<dbReference type="Proteomes" id="UP000677228">
    <property type="component" value="Unassembled WGS sequence"/>
</dbReference>
<reference evidence="3" key="1">
    <citation type="submission" date="2021-02" db="EMBL/GenBank/DDBJ databases">
        <authorList>
            <person name="Nowell W R."/>
        </authorList>
    </citation>
    <scope>NUCLEOTIDE SEQUENCE</scope>
</reference>
<protein>
    <recommendedName>
        <fullName evidence="6">Sacsin</fullName>
    </recommendedName>
</protein>
<dbReference type="PANTHER" id="PTHR46919:SF2">
    <property type="entry name" value="SACSIN"/>
    <property type="match status" value="1"/>
</dbReference>
<dbReference type="Pfam" id="PF25794">
    <property type="entry name" value="SACS"/>
    <property type="match status" value="1"/>
</dbReference>
<dbReference type="InterPro" id="IPR036869">
    <property type="entry name" value="J_dom_sf"/>
</dbReference>
<evidence type="ECO:0000313" key="4">
    <source>
        <dbReference type="EMBL" id="CAF3728232.1"/>
    </source>
</evidence>
<evidence type="ECO:0000313" key="3">
    <source>
        <dbReference type="EMBL" id="CAF0954743.1"/>
    </source>
</evidence>
<dbReference type="InterPro" id="IPR036890">
    <property type="entry name" value="HATPase_C_sf"/>
</dbReference>
<dbReference type="EMBL" id="CAJNOK010004934">
    <property type="protein sequence ID" value="CAF0954743.1"/>
    <property type="molecule type" value="Genomic_DNA"/>
</dbReference>
<name>A0A8S2DGH5_9BILA</name>
<evidence type="ECO:0000259" key="1">
    <source>
        <dbReference type="Pfam" id="PF05168"/>
    </source>
</evidence>
<feature type="domain" description="HEPN" evidence="1">
    <location>
        <begin position="1723"/>
        <end position="1835"/>
    </location>
</feature>
<dbReference type="Proteomes" id="UP000682733">
    <property type="component" value="Unassembled WGS sequence"/>
</dbReference>
<evidence type="ECO:0000313" key="5">
    <source>
        <dbReference type="Proteomes" id="UP000677228"/>
    </source>
</evidence>
<dbReference type="PANTHER" id="PTHR46919">
    <property type="entry name" value="ZINC FINGER, C3HC4 TYPE (RING FINGER) FAMILY PROTEIN"/>
    <property type="match status" value="1"/>
</dbReference>
<evidence type="ECO:0000259" key="2">
    <source>
        <dbReference type="Pfam" id="PF25794"/>
    </source>
</evidence>
<evidence type="ECO:0008006" key="6">
    <source>
        <dbReference type="Google" id="ProtNLM"/>
    </source>
</evidence>
<dbReference type="EMBL" id="CAJOBA010004939">
    <property type="protein sequence ID" value="CAF3728232.1"/>
    <property type="molecule type" value="Genomic_DNA"/>
</dbReference>
<accession>A0A8S2DGH5</accession>
<organism evidence="3 5">
    <name type="scientific">Didymodactylos carnosus</name>
    <dbReference type="NCBI Taxonomy" id="1234261"/>
    <lineage>
        <taxon>Eukaryota</taxon>
        <taxon>Metazoa</taxon>
        <taxon>Spiralia</taxon>
        <taxon>Gnathifera</taxon>
        <taxon>Rotifera</taxon>
        <taxon>Eurotatoria</taxon>
        <taxon>Bdelloidea</taxon>
        <taxon>Philodinida</taxon>
        <taxon>Philodinidae</taxon>
        <taxon>Didymodactylos</taxon>
    </lineage>
</organism>
<feature type="non-terminal residue" evidence="3">
    <location>
        <position position="1"/>
    </location>
</feature>
<dbReference type="Pfam" id="PF05168">
    <property type="entry name" value="HEPN"/>
    <property type="match status" value="1"/>
</dbReference>
<dbReference type="InterPro" id="IPR007842">
    <property type="entry name" value="HEPN_dom"/>
</dbReference>
<gene>
    <name evidence="3" type="ORF">OVA965_LOCUS12326</name>
    <name evidence="4" type="ORF">TMI583_LOCUS12330</name>
</gene>
<dbReference type="Gene3D" id="1.20.120.330">
    <property type="entry name" value="Nucleotidyltransferases domain 2"/>
    <property type="match status" value="1"/>
</dbReference>
<sequence>ITSLGESSKSSNTNKIGRYGVGFNTVYHLTDVPTFISSDKFVIFDPLLKYMPSVTKSNPGRQCKVKLLEKFVDVLHTFLPSSFDLTNGTIFHVPLRVSQSEISDKVYRRSSMIKLLNCLVDELPNYMLFLKNVRSVKISTIDKNSQICSIDEVVVRLQSSDDESSKSKVRETMANIQNSSLLLEGALHSVHTYCVDISSTKSGTKSYLIADSVGFTPSIQKSIYKDVLVQFNTLRCLPVGACAYLLNEASIPMTLDSVNSSDEQIQQETFLYCFLPLPISSNIPVHVHGCFCLSNESRYNLWKTDNVNDVRRLWNEALTEHLLSQSYVQIVCRAAEQVQKHSLSIERYLTLCVDGTNKENLIQLLIKNAYETFFTQDLFIIPTLSLSPRIFVWTCASDSKLRFIREFKLFVSKSKECRDECITECLNSLLLIGLKICDRPKLLDLLKNDKNIMYDLNAIKLCDELRAYHSLHQKEILPIERTVFTFNSLYFFLSFILCDEKVQKEKLADCPLLLRADEKVCSFDEKKRLYGFHNVKSFQHCLEQFINPRLLGLFGTKELRKRWLKDLKISDLVDILPKVLNKDRFYRNNGEQFVQCEINVDVKRDMLSVCSHLCDSNDDKKKELRFSPFTFVDLMLYQDLSSKPEFYYLSKANVQVLDLKFFGNKNDNQPTINILKSLVQSIHEPSQVLDVLVALSVRTPDYYKKLDDDAYKNIRNYCETLFPSLDNNQSNESYALRIEQLPIFRNINGCYEKLGRKRRIRVLNGIPLSYLNTISEHLDIQFLTQSDEYSTGLLDKYCKIENTTACEFYNIVLDSLTKAPVNERVKHMNYLRTTYDLYSTKSTPKTKLQAFEFITNKDGKVHNASYFYDHNIEAFRLALPSERFLPAEFNGKEWRPFLLFIGLQNKINEKNALFTMLELTKRNMNNENGIHAAFEIMRKTNEFSDKFFKEASLIKFIPNSISEKLMHIIPILPHLIATQKACKQAKADLCWTETGVLPDKLTLLDSNILTRFEICDQPELETIIQCIQKVSKRFSNINEITEENYLNLLSLCQEWCRALIATDEKSKAKLQNLKFIPVKRTNVHNKFSAILVAPKDIFISNMSWYKTIWPYLFAIHPDNDEYKSGIVQFLRLFPVPNQPSRSQCVHILKELYEKSPKLLDPNDRASVVTAISYYINSPKTEIEEQIIYLPNLCSTLTSTQELYYIDQTKDKDLINKCKELKQLCFCHTLFENYLDETNDVSIAGGGLVELKNICIGPQITTHFPDLKPISSILDQRINDDRITDNTTNISPLTGTIHATEFFHAINRIVQHFFSTDATEANIKRLIQFLNGLKVYITTQSMKEVVFNKKTGKMIANSEKECPSHLKDISNNGNMSYLLYIYENRSTRKDEYFAKELGKTIQKQCCTIFCNGRNQNQAFELLDVIRDIILSDAHEYEAILDTHNLHECKEFNFNNSSYVPKLGSLVTSDEFQDLVQGIYSCAPGDYIAREIPIDDAASDLKDSNITTDYLPEYYHARIVKLVEDHANEFRKKYQVEIELGKYEIISGIYLYRFSSSSFHEIQTKNDGDMNNEEMMVTSMPVTTKDKAHKFTCLKTLKEQIDIDVKHIKDLSENEQAIGIKRLMLRYHPDKNLEQIYLYTEAFKYLKQCIDRLINGNKVFNDSANAEAHSDRFTSSSNTGFTYAGRRTNFSWYFTSRNYYDTNSHKRYRRRSGRRQQKNPQPSVARKWLLQAYYHLRTSHECRRSGVYLWCCITSYHVANDVVHSIMIADDYNTVKKASVLSELVARCKNNRVRELCTSLLQIISDYETEWDEHFYKKYSSADADRACQLAEELCKEAAKSPDIKD</sequence>
<dbReference type="SUPFAM" id="SSF55874">
    <property type="entry name" value="ATPase domain of HSP90 chaperone/DNA topoisomerase II/histidine kinase"/>
    <property type="match status" value="1"/>
</dbReference>
<dbReference type="Gene3D" id="1.10.287.110">
    <property type="entry name" value="DnaJ domain"/>
    <property type="match status" value="1"/>
</dbReference>